<organism evidence="5">
    <name type="scientific">Sesamum radiatum</name>
    <name type="common">Black benniseed</name>
    <dbReference type="NCBI Taxonomy" id="300843"/>
    <lineage>
        <taxon>Eukaryota</taxon>
        <taxon>Viridiplantae</taxon>
        <taxon>Streptophyta</taxon>
        <taxon>Embryophyta</taxon>
        <taxon>Tracheophyta</taxon>
        <taxon>Spermatophyta</taxon>
        <taxon>Magnoliopsida</taxon>
        <taxon>eudicotyledons</taxon>
        <taxon>Gunneridae</taxon>
        <taxon>Pentapetalae</taxon>
        <taxon>asterids</taxon>
        <taxon>lamiids</taxon>
        <taxon>Lamiales</taxon>
        <taxon>Pedaliaceae</taxon>
        <taxon>Sesamum</taxon>
    </lineage>
</organism>
<evidence type="ECO:0000313" key="5">
    <source>
        <dbReference type="EMBL" id="KAL0306087.1"/>
    </source>
</evidence>
<dbReference type="GO" id="GO:0005886">
    <property type="term" value="C:plasma membrane"/>
    <property type="evidence" value="ECO:0007669"/>
    <property type="project" value="TreeGrafter"/>
</dbReference>
<keyword evidence="4" id="KW-0472">Membrane</keyword>
<name>A0AAW2KI00_SESRA</name>
<evidence type="ECO:0000256" key="1">
    <source>
        <dbReference type="ARBA" id="ARBA00004141"/>
    </source>
</evidence>
<evidence type="ECO:0000256" key="3">
    <source>
        <dbReference type="ARBA" id="ARBA00022989"/>
    </source>
</evidence>
<protein>
    <submittedName>
        <fullName evidence="5">Zinc transporter 1</fullName>
    </submittedName>
</protein>
<comment type="subcellular location">
    <subcellularLocation>
        <location evidence="1">Membrane</location>
        <topology evidence="1">Multi-pass membrane protein</topology>
    </subcellularLocation>
</comment>
<dbReference type="GO" id="GO:0005385">
    <property type="term" value="F:zinc ion transmembrane transporter activity"/>
    <property type="evidence" value="ECO:0007669"/>
    <property type="project" value="TreeGrafter"/>
</dbReference>
<dbReference type="PANTHER" id="PTHR11040:SF181">
    <property type="entry name" value="ZINC TRANSPORTER 1"/>
    <property type="match status" value="1"/>
</dbReference>
<dbReference type="PANTHER" id="PTHR11040">
    <property type="entry name" value="ZINC/IRON TRANSPORTER"/>
    <property type="match status" value="1"/>
</dbReference>
<accession>A0AAW2KI00</accession>
<evidence type="ECO:0000256" key="2">
    <source>
        <dbReference type="ARBA" id="ARBA00022692"/>
    </source>
</evidence>
<dbReference type="EMBL" id="JACGWJ010000028">
    <property type="protein sequence ID" value="KAL0306087.1"/>
    <property type="molecule type" value="Genomic_DNA"/>
</dbReference>
<evidence type="ECO:0000256" key="4">
    <source>
        <dbReference type="ARBA" id="ARBA00023136"/>
    </source>
</evidence>
<keyword evidence="2" id="KW-0812">Transmembrane</keyword>
<dbReference type="InterPro" id="IPR003689">
    <property type="entry name" value="ZIP"/>
</dbReference>
<proteinExistence type="predicted"/>
<dbReference type="Pfam" id="PF02535">
    <property type="entry name" value="Zip"/>
    <property type="match status" value="1"/>
</dbReference>
<comment type="caution">
    <text evidence="5">The sequence shown here is derived from an EMBL/GenBank/DDBJ whole genome shotgun (WGS) entry which is preliminary data.</text>
</comment>
<sequence>MIKAFAAGVILATGFIHILPDAFRTLTSPCLGENPWGKFPFAGFVAMMAAIGTDGGYSRHQLLQEHALQQV</sequence>
<gene>
    <name evidence="5" type="ORF">Sradi_6026000</name>
</gene>
<dbReference type="AlphaFoldDB" id="A0AAW2KI00"/>
<reference evidence="5" key="1">
    <citation type="submission" date="2020-06" db="EMBL/GenBank/DDBJ databases">
        <authorList>
            <person name="Li T."/>
            <person name="Hu X."/>
            <person name="Zhang T."/>
            <person name="Song X."/>
            <person name="Zhang H."/>
            <person name="Dai N."/>
            <person name="Sheng W."/>
            <person name="Hou X."/>
            <person name="Wei L."/>
        </authorList>
    </citation>
    <scope>NUCLEOTIDE SEQUENCE</scope>
    <source>
        <strain evidence="5">G02</strain>
        <tissue evidence="5">Leaf</tissue>
    </source>
</reference>
<keyword evidence="3" id="KW-1133">Transmembrane helix</keyword>
<reference evidence="5" key="2">
    <citation type="journal article" date="2024" name="Plant">
        <title>Genomic evolution and insights into agronomic trait innovations of Sesamum species.</title>
        <authorList>
            <person name="Miao H."/>
            <person name="Wang L."/>
            <person name="Qu L."/>
            <person name="Liu H."/>
            <person name="Sun Y."/>
            <person name="Le M."/>
            <person name="Wang Q."/>
            <person name="Wei S."/>
            <person name="Zheng Y."/>
            <person name="Lin W."/>
            <person name="Duan Y."/>
            <person name="Cao H."/>
            <person name="Xiong S."/>
            <person name="Wang X."/>
            <person name="Wei L."/>
            <person name="Li C."/>
            <person name="Ma Q."/>
            <person name="Ju M."/>
            <person name="Zhao R."/>
            <person name="Li G."/>
            <person name="Mu C."/>
            <person name="Tian Q."/>
            <person name="Mei H."/>
            <person name="Zhang T."/>
            <person name="Gao T."/>
            <person name="Zhang H."/>
        </authorList>
    </citation>
    <scope>NUCLEOTIDE SEQUENCE</scope>
    <source>
        <strain evidence="5">G02</strain>
    </source>
</reference>